<dbReference type="PANTHER" id="PTHR24421">
    <property type="entry name" value="NITRATE/NITRITE SENSOR PROTEIN NARX-RELATED"/>
    <property type="match status" value="1"/>
</dbReference>
<dbReference type="Proteomes" id="UP000186657">
    <property type="component" value="Unassembled WGS sequence"/>
</dbReference>
<feature type="transmembrane region" description="Helical" evidence="9">
    <location>
        <begin position="44"/>
        <end position="61"/>
    </location>
</feature>
<name>A0A1U7MW05_9CYAN</name>
<dbReference type="Pfam" id="PF02518">
    <property type="entry name" value="HATPase_c"/>
    <property type="match status" value="1"/>
</dbReference>
<evidence type="ECO:0000256" key="3">
    <source>
        <dbReference type="ARBA" id="ARBA00022553"/>
    </source>
</evidence>
<feature type="transmembrane region" description="Helical" evidence="9">
    <location>
        <begin position="76"/>
        <end position="100"/>
    </location>
</feature>
<evidence type="ECO:0000256" key="4">
    <source>
        <dbReference type="ARBA" id="ARBA00022679"/>
    </source>
</evidence>
<dbReference type="InterPro" id="IPR011712">
    <property type="entry name" value="Sig_transdc_His_kin_sub3_dim/P"/>
</dbReference>
<keyword evidence="7" id="KW-0067">ATP-binding</keyword>
<dbReference type="PROSITE" id="PS50109">
    <property type="entry name" value="HIS_KIN"/>
    <property type="match status" value="1"/>
</dbReference>
<dbReference type="InterPro" id="IPR050482">
    <property type="entry name" value="Sensor_HK_TwoCompSys"/>
</dbReference>
<reference evidence="11 12" key="1">
    <citation type="submission" date="2016-10" db="EMBL/GenBank/DDBJ databases">
        <title>Comparative genomics uncovers the prolific and rare metabolic potential of the cyanobacterial genus Moorea.</title>
        <authorList>
            <person name="Leao T."/>
            <person name="Castelao G."/>
            <person name="Korobeynikov A."/>
            <person name="Monroe E.A."/>
            <person name="Podell S."/>
            <person name="Glukhov E."/>
            <person name="Allen E."/>
            <person name="Gerwick W.H."/>
            <person name="Gerwick L."/>
        </authorList>
    </citation>
    <scope>NUCLEOTIDE SEQUENCE [LARGE SCALE GENOMIC DNA]</scope>
    <source>
        <strain evidence="11 12">PNG5-198</strain>
    </source>
</reference>
<dbReference type="InterPro" id="IPR036890">
    <property type="entry name" value="HATPase_C_sf"/>
</dbReference>
<evidence type="ECO:0000256" key="5">
    <source>
        <dbReference type="ARBA" id="ARBA00022741"/>
    </source>
</evidence>
<dbReference type="AlphaFoldDB" id="A0A1U7MW05"/>
<dbReference type="InterPro" id="IPR003594">
    <property type="entry name" value="HATPase_dom"/>
</dbReference>
<keyword evidence="6 11" id="KW-0418">Kinase</keyword>
<evidence type="ECO:0000256" key="2">
    <source>
        <dbReference type="ARBA" id="ARBA00012438"/>
    </source>
</evidence>
<dbReference type="Pfam" id="PF07730">
    <property type="entry name" value="HisKA_3"/>
    <property type="match status" value="1"/>
</dbReference>
<dbReference type="EMBL" id="MKZS01000001">
    <property type="protein sequence ID" value="OLT57869.1"/>
    <property type="molecule type" value="Genomic_DNA"/>
</dbReference>
<dbReference type="InterPro" id="IPR005467">
    <property type="entry name" value="His_kinase_dom"/>
</dbReference>
<accession>A0A1U7MW05</accession>
<keyword evidence="9" id="KW-0472">Membrane</keyword>
<keyword evidence="5" id="KW-0547">Nucleotide-binding</keyword>
<evidence type="ECO:0000256" key="9">
    <source>
        <dbReference type="SAM" id="Phobius"/>
    </source>
</evidence>
<feature type="transmembrane region" description="Helical" evidence="9">
    <location>
        <begin position="112"/>
        <end position="128"/>
    </location>
</feature>
<dbReference type="GO" id="GO:0016020">
    <property type="term" value="C:membrane"/>
    <property type="evidence" value="ECO:0007669"/>
    <property type="project" value="InterPro"/>
</dbReference>
<keyword evidence="12" id="KW-1185">Reference proteome</keyword>
<dbReference type="Gene3D" id="3.30.565.10">
    <property type="entry name" value="Histidine kinase-like ATPase, C-terminal domain"/>
    <property type="match status" value="1"/>
</dbReference>
<dbReference type="GO" id="GO:0005524">
    <property type="term" value="F:ATP binding"/>
    <property type="evidence" value="ECO:0007669"/>
    <property type="project" value="UniProtKB-KW"/>
</dbReference>
<keyword evidence="4" id="KW-0808">Transferase</keyword>
<evidence type="ECO:0000313" key="11">
    <source>
        <dbReference type="EMBL" id="OLT57869.1"/>
    </source>
</evidence>
<evidence type="ECO:0000256" key="6">
    <source>
        <dbReference type="ARBA" id="ARBA00022777"/>
    </source>
</evidence>
<keyword evidence="3" id="KW-0597">Phosphoprotein</keyword>
<comment type="catalytic activity">
    <reaction evidence="1">
        <text>ATP + protein L-histidine = ADP + protein N-phospho-L-histidine.</text>
        <dbReference type="EC" id="2.7.13.3"/>
    </reaction>
</comment>
<proteinExistence type="predicted"/>
<evidence type="ECO:0000313" key="12">
    <source>
        <dbReference type="Proteomes" id="UP000186657"/>
    </source>
</evidence>
<evidence type="ECO:0000256" key="7">
    <source>
        <dbReference type="ARBA" id="ARBA00022840"/>
    </source>
</evidence>
<keyword evidence="9" id="KW-0812">Transmembrane</keyword>
<keyword evidence="8" id="KW-0902">Two-component regulatory system</keyword>
<comment type="caution">
    <text evidence="11">The sequence shown here is derived from an EMBL/GenBank/DDBJ whole genome shotgun (WGS) entry which is preliminary data.</text>
</comment>
<dbReference type="RefSeq" id="WP_075895858.1">
    <property type="nucleotide sequence ID" value="NZ_MKZS01000001.1"/>
</dbReference>
<feature type="transmembrane region" description="Helical" evidence="9">
    <location>
        <begin position="159"/>
        <end position="181"/>
    </location>
</feature>
<feature type="transmembrane region" description="Helical" evidence="9">
    <location>
        <begin position="12"/>
        <end position="32"/>
    </location>
</feature>
<gene>
    <name evidence="11" type="ORF">BJP37_01220</name>
</gene>
<dbReference type="SUPFAM" id="SSF55874">
    <property type="entry name" value="ATPase domain of HSP90 chaperone/DNA topoisomerase II/histidine kinase"/>
    <property type="match status" value="1"/>
</dbReference>
<evidence type="ECO:0000259" key="10">
    <source>
        <dbReference type="PROSITE" id="PS50109"/>
    </source>
</evidence>
<dbReference type="SMART" id="SM00387">
    <property type="entry name" value="HATPase_c"/>
    <property type="match status" value="1"/>
</dbReference>
<dbReference type="GO" id="GO:0046983">
    <property type="term" value="F:protein dimerization activity"/>
    <property type="evidence" value="ECO:0007669"/>
    <property type="project" value="InterPro"/>
</dbReference>
<protein>
    <recommendedName>
        <fullName evidence="2">histidine kinase</fullName>
        <ecNumber evidence="2">2.7.13.3</ecNumber>
    </recommendedName>
</protein>
<dbReference type="CDD" id="cd16917">
    <property type="entry name" value="HATPase_UhpB-NarQ-NarX-like"/>
    <property type="match status" value="1"/>
</dbReference>
<organism evidence="11 12">
    <name type="scientific">Moorena bouillonii PNG</name>
    <dbReference type="NCBI Taxonomy" id="568701"/>
    <lineage>
        <taxon>Bacteria</taxon>
        <taxon>Bacillati</taxon>
        <taxon>Cyanobacteriota</taxon>
        <taxon>Cyanophyceae</taxon>
        <taxon>Coleofasciculales</taxon>
        <taxon>Coleofasciculaceae</taxon>
        <taxon>Moorena</taxon>
    </lineage>
</organism>
<dbReference type="GO" id="GO:0000155">
    <property type="term" value="F:phosphorelay sensor kinase activity"/>
    <property type="evidence" value="ECO:0007669"/>
    <property type="project" value="InterPro"/>
</dbReference>
<dbReference type="EC" id="2.7.13.3" evidence="2"/>
<feature type="domain" description="Histidine kinase" evidence="10">
    <location>
        <begin position="325"/>
        <end position="411"/>
    </location>
</feature>
<sequence length="412" mass="46484">MRHPIHITNHPIRFLLYLEWILLIITALVELLKLPFPMLPRSPLLNLVCLAVFGLMGLRLPTNKPIYKVLYTAAEIGVIVLASIVGHIRLLQLMLIILVVRNCFIFEFQGRLMMTGFAVILFLMKQMVRFQHHGLRHRPPFRPPPVFRAPPTGLIPERLLFILLTSVFIFVLVLIVLQLLVDAVLSERKSREELAKANAQLRHYALRIEDIATLQERNRIAREIHDSLGHSLTVFNLHLEAALRLLQSDPAEAQEFILEAKQLGKTALKDVRQSVASLRLNPLQEQSLENAIASLIEDFQKSTAISPSCHLNLKRSIPADIKIAVYRIVQEGLTNIFKYAKPTEVYIQIKTATDLQLIIKDNGIGFSLNQNTTGFGLQGMRERTQALGGTFKIETAPGAGCKIIAHFPLPKV</sequence>
<evidence type="ECO:0000256" key="8">
    <source>
        <dbReference type="ARBA" id="ARBA00023012"/>
    </source>
</evidence>
<dbReference type="PANTHER" id="PTHR24421:SF10">
    <property type="entry name" value="NITRATE_NITRITE SENSOR PROTEIN NARQ"/>
    <property type="match status" value="1"/>
</dbReference>
<dbReference type="Gene3D" id="1.20.5.1930">
    <property type="match status" value="1"/>
</dbReference>
<keyword evidence="9" id="KW-1133">Transmembrane helix</keyword>
<evidence type="ECO:0000256" key="1">
    <source>
        <dbReference type="ARBA" id="ARBA00000085"/>
    </source>
</evidence>